<name>A0A4D4KW37_STRVO</name>
<evidence type="ECO:0000313" key="2">
    <source>
        <dbReference type="Proteomes" id="UP000301309"/>
    </source>
</evidence>
<dbReference type="InterPro" id="IPR036412">
    <property type="entry name" value="HAD-like_sf"/>
</dbReference>
<gene>
    <name evidence="1" type="ORF">SVIO_006560</name>
</gene>
<dbReference type="NCBIfam" id="TIGR01681">
    <property type="entry name" value="HAD-SF-IIIC"/>
    <property type="match status" value="1"/>
</dbReference>
<protein>
    <submittedName>
        <fullName evidence="1">Uncharacterized protein</fullName>
    </submittedName>
</protein>
<organism evidence="1 2">
    <name type="scientific">Streptomyces violaceusniger</name>
    <dbReference type="NCBI Taxonomy" id="68280"/>
    <lineage>
        <taxon>Bacteria</taxon>
        <taxon>Bacillati</taxon>
        <taxon>Actinomycetota</taxon>
        <taxon>Actinomycetes</taxon>
        <taxon>Kitasatosporales</taxon>
        <taxon>Streptomycetaceae</taxon>
        <taxon>Streptomyces</taxon>
        <taxon>Streptomyces violaceusniger group</taxon>
    </lineage>
</organism>
<dbReference type="AlphaFoldDB" id="A0A4D4KW37"/>
<dbReference type="SUPFAM" id="SSF56784">
    <property type="entry name" value="HAD-like"/>
    <property type="match status" value="1"/>
</dbReference>
<reference evidence="1 2" key="1">
    <citation type="journal article" date="2020" name="Int. J. Syst. Evol. Microbiol.">
        <title>Reclassification of Streptomyces castelarensis and Streptomyces sporoclivatus as later heterotypic synonyms of Streptomyces antimycoticus.</title>
        <authorList>
            <person name="Komaki H."/>
            <person name="Tamura T."/>
        </authorList>
    </citation>
    <scope>NUCLEOTIDE SEQUENCE [LARGE SCALE GENOMIC DNA]</scope>
    <source>
        <strain evidence="1 2">NBRC 13459</strain>
    </source>
</reference>
<dbReference type="EMBL" id="BJHW01000001">
    <property type="protein sequence ID" value="GDY50033.1"/>
    <property type="molecule type" value="Genomic_DNA"/>
</dbReference>
<dbReference type="Proteomes" id="UP000301309">
    <property type="component" value="Unassembled WGS sequence"/>
</dbReference>
<dbReference type="InterPro" id="IPR023214">
    <property type="entry name" value="HAD_sf"/>
</dbReference>
<dbReference type="Gene3D" id="3.40.50.1000">
    <property type="entry name" value="HAD superfamily/HAD-like"/>
    <property type="match status" value="1"/>
</dbReference>
<dbReference type="InterPro" id="IPR010033">
    <property type="entry name" value="HAD_SF_ppase_IIIC"/>
</dbReference>
<keyword evidence="2" id="KW-1185">Reference proteome</keyword>
<evidence type="ECO:0000313" key="1">
    <source>
        <dbReference type="EMBL" id="GDY50033.1"/>
    </source>
</evidence>
<proteinExistence type="predicted"/>
<sequence>MTEPATIVKCLVWDLDNTLWQGTLLEDGEVTLPASVEKLIAELDSRGILQSVASKNDHDQAWQRLEALGVAEYFLLPRIGWGPKSDSVREIAAEFGFALGTIAFVDDQPAERAEVQFHLPEVRTYTPSSCPASPTGRSSARTS</sequence>
<dbReference type="InterPro" id="IPR010037">
    <property type="entry name" value="FkbH_domain"/>
</dbReference>
<accession>A0A4D4KW37</accession>
<comment type="caution">
    <text evidence="1">The sequence shown here is derived from an EMBL/GenBank/DDBJ whole genome shotgun (WGS) entry which is preliminary data.</text>
</comment>
<dbReference type="NCBIfam" id="TIGR01686">
    <property type="entry name" value="FkbH"/>
    <property type="match status" value="1"/>
</dbReference>